<sequence length="100" mass="10528">MKFTASSFLLAALALPAFAQQTANITCFRNHVVWDMLGDYVNGSMANSVYVPTVDSAPIKADPRALTYCAFYALAGGGTPGVPSTVTARVQQVDASFCGM</sequence>
<protein>
    <submittedName>
        <fullName evidence="2">Uncharacterized protein</fullName>
    </submittedName>
</protein>
<feature type="signal peptide" evidence="1">
    <location>
        <begin position="1"/>
        <end position="19"/>
    </location>
</feature>
<reference evidence="2 3" key="1">
    <citation type="submission" date="2016-06" db="EMBL/GenBank/DDBJ databases">
        <title>Comparative genomics of the ectomycorrhizal sister species Rhizopogon vinicolor and Rhizopogon vesiculosus (Basidiomycota: Boletales) reveals a divergence of the mating type B locus.</title>
        <authorList>
            <consortium name="DOE Joint Genome Institute"/>
            <person name="Mujic A.B."/>
            <person name="Kuo A."/>
            <person name="Tritt A."/>
            <person name="Lipzen A."/>
            <person name="Chen C."/>
            <person name="Johnson J."/>
            <person name="Sharma A."/>
            <person name="Barry K."/>
            <person name="Grigoriev I.V."/>
            <person name="Spatafora J.W."/>
        </authorList>
    </citation>
    <scope>NUCLEOTIDE SEQUENCE [LARGE SCALE GENOMIC DNA]</scope>
    <source>
        <strain evidence="2 3">AM-OR11-026</strain>
    </source>
</reference>
<organism evidence="2 3">
    <name type="scientific">Rhizopogon vinicolor AM-OR11-026</name>
    <dbReference type="NCBI Taxonomy" id="1314800"/>
    <lineage>
        <taxon>Eukaryota</taxon>
        <taxon>Fungi</taxon>
        <taxon>Dikarya</taxon>
        <taxon>Basidiomycota</taxon>
        <taxon>Agaricomycotina</taxon>
        <taxon>Agaricomycetes</taxon>
        <taxon>Agaricomycetidae</taxon>
        <taxon>Boletales</taxon>
        <taxon>Suillineae</taxon>
        <taxon>Rhizopogonaceae</taxon>
        <taxon>Rhizopogon</taxon>
    </lineage>
</organism>
<proteinExistence type="predicted"/>
<keyword evidence="1" id="KW-0732">Signal</keyword>
<accession>A0A1B7N8U0</accession>
<gene>
    <name evidence="2" type="ORF">K503DRAFT_780774</name>
</gene>
<name>A0A1B7N8U0_9AGAM</name>
<dbReference type="AlphaFoldDB" id="A0A1B7N8U0"/>
<dbReference type="EMBL" id="KV448185">
    <property type="protein sequence ID" value="OAX41272.1"/>
    <property type="molecule type" value="Genomic_DNA"/>
</dbReference>
<evidence type="ECO:0000313" key="3">
    <source>
        <dbReference type="Proteomes" id="UP000092154"/>
    </source>
</evidence>
<feature type="chain" id="PRO_5008597879" evidence="1">
    <location>
        <begin position="20"/>
        <end position="100"/>
    </location>
</feature>
<dbReference type="InParanoid" id="A0A1B7N8U0"/>
<evidence type="ECO:0000256" key="1">
    <source>
        <dbReference type="SAM" id="SignalP"/>
    </source>
</evidence>
<dbReference type="Proteomes" id="UP000092154">
    <property type="component" value="Unassembled WGS sequence"/>
</dbReference>
<keyword evidence="3" id="KW-1185">Reference proteome</keyword>
<evidence type="ECO:0000313" key="2">
    <source>
        <dbReference type="EMBL" id="OAX41272.1"/>
    </source>
</evidence>